<dbReference type="CDD" id="cd04465">
    <property type="entry name" value="S1_RPS1_repeat_ec2_hs2"/>
    <property type="match status" value="1"/>
</dbReference>
<keyword evidence="9" id="KW-1185">Reference proteome</keyword>
<evidence type="ECO:0000313" key="9">
    <source>
        <dbReference type="Proteomes" id="UP000019112"/>
    </source>
</evidence>
<feature type="domain" description="S1 motif" evidence="7">
    <location>
        <begin position="481"/>
        <end position="550"/>
    </location>
</feature>
<dbReference type="PRINTS" id="PR00681">
    <property type="entry name" value="RIBOSOMALS1"/>
</dbReference>
<dbReference type="PANTHER" id="PTHR10724">
    <property type="entry name" value="30S RIBOSOMAL PROTEIN S1"/>
    <property type="match status" value="1"/>
</dbReference>
<dbReference type="GO" id="GO:0006412">
    <property type="term" value="P:translation"/>
    <property type="evidence" value="ECO:0007669"/>
    <property type="project" value="TreeGrafter"/>
</dbReference>
<evidence type="ECO:0000256" key="4">
    <source>
        <dbReference type="ARBA" id="ARBA00025604"/>
    </source>
</evidence>
<organism evidence="8 9">
    <name type="scientific">Holospora obtusa F1</name>
    <dbReference type="NCBI Taxonomy" id="1399147"/>
    <lineage>
        <taxon>Bacteria</taxon>
        <taxon>Pseudomonadati</taxon>
        <taxon>Pseudomonadota</taxon>
        <taxon>Alphaproteobacteria</taxon>
        <taxon>Holosporales</taxon>
        <taxon>Holosporaceae</taxon>
        <taxon>Holospora</taxon>
    </lineage>
</organism>
<keyword evidence="3" id="KW-0687">Ribonucleoprotein</keyword>
<reference evidence="8 9" key="1">
    <citation type="journal article" date="2014" name="FEMS Microbiol. Lett.">
        <title>Draft genome sequences of three Holospora species (Holospora obtusa, Holospora undulata, and Holospora elegans), endonuclear symbiotic bacteria of the ciliate Paramecium caudatum.</title>
        <authorList>
            <person name="Dohra H."/>
            <person name="Tanaka K."/>
            <person name="Suzuki T."/>
            <person name="Fujishima M."/>
            <person name="Suzuki H."/>
        </authorList>
    </citation>
    <scope>NUCLEOTIDE SEQUENCE [LARGE SCALE GENOMIC DNA]</scope>
    <source>
        <strain evidence="8 9">F1</strain>
    </source>
</reference>
<feature type="domain" description="S1 motif" evidence="7">
    <location>
        <begin position="135"/>
        <end position="201"/>
    </location>
</feature>
<dbReference type="FunFam" id="2.40.50.140:FF:000051">
    <property type="entry name" value="RNA-binding transcriptional accessory protein"/>
    <property type="match status" value="1"/>
</dbReference>
<dbReference type="CDD" id="cd05688">
    <property type="entry name" value="S1_RPS1_repeat_ec3"/>
    <property type="match status" value="1"/>
</dbReference>
<comment type="caution">
    <text evidence="8">The sequence shown here is derived from an EMBL/GenBank/DDBJ whole genome shotgun (WGS) entry which is preliminary data.</text>
</comment>
<dbReference type="InterPro" id="IPR012340">
    <property type="entry name" value="NA-bd_OB-fold"/>
</dbReference>
<feature type="domain" description="S1 motif" evidence="7">
    <location>
        <begin position="52"/>
        <end position="117"/>
    </location>
</feature>
<evidence type="ECO:0000256" key="6">
    <source>
        <dbReference type="ARBA" id="ARBA00035517"/>
    </source>
</evidence>
<proteinExistence type="inferred from homology"/>
<dbReference type="SMART" id="SM00316">
    <property type="entry name" value="S1"/>
    <property type="match status" value="6"/>
</dbReference>
<dbReference type="NCBIfam" id="NF004952">
    <property type="entry name" value="PRK06299.1-2"/>
    <property type="match status" value="1"/>
</dbReference>
<dbReference type="GO" id="GO:0003735">
    <property type="term" value="F:structural constituent of ribosome"/>
    <property type="evidence" value="ECO:0007669"/>
    <property type="project" value="TreeGrafter"/>
</dbReference>
<comment type="similarity">
    <text evidence="1">Belongs to the bacterial ribosomal protein bS1 family.</text>
</comment>
<dbReference type="SUPFAM" id="SSF50249">
    <property type="entry name" value="Nucleic acid-binding proteins"/>
    <property type="match status" value="6"/>
</dbReference>
<evidence type="ECO:0000256" key="1">
    <source>
        <dbReference type="ARBA" id="ARBA00006767"/>
    </source>
</evidence>
<feature type="domain" description="S1 motif" evidence="7">
    <location>
        <begin position="307"/>
        <end position="377"/>
    </location>
</feature>
<dbReference type="PROSITE" id="PS50126">
    <property type="entry name" value="S1"/>
    <property type="match status" value="6"/>
</dbReference>
<dbReference type="GO" id="GO:0022627">
    <property type="term" value="C:cytosolic small ribosomal subunit"/>
    <property type="evidence" value="ECO:0007669"/>
    <property type="project" value="TreeGrafter"/>
</dbReference>
<feature type="domain" description="S1 motif" evidence="7">
    <location>
        <begin position="394"/>
        <end position="464"/>
    </location>
</feature>
<protein>
    <recommendedName>
        <fullName evidence="5">Small ribosomal subunit protein bS1</fullName>
    </recommendedName>
    <alternativeName>
        <fullName evidence="6">30S ribosomal protein S1</fullName>
    </alternativeName>
</protein>
<dbReference type="InterPro" id="IPR035104">
    <property type="entry name" value="Ribosomal_protein_S1-like"/>
</dbReference>
<sequence length="584" mass="64960">MNRILGKDLDNNPNKDKEADSIIEKRIEDKNFEDAFKALLEDTLKDQRSLEGKIVKGRIVSIDHDAIIVNVSSKSEGRVQLKEFGDVERESLRVGGQVDVYIERYEGRDGGMILSHQKAIQEVTWMKLAQAFEDKKPISGKVLGMVKGGLSVDLGGTVAFLPGSQVDIRPSRDSGELVGTDQMFLIVKIDEARGNIVVSRRAVLEGERASDKARLLSILKQGMIVEGVVKNLAPYGAFIDLGGIDGLLHVSDLSYNKRVNVEDVLRVGQTIKVMVIRFNRENERISLGLRQLEKDPWQTINEMYAVGSVVGATITNITEYGAFAELSEGIEGLIHAREMTWHKKDVVPSDVVSQKDEVKVMILEIDATKRRISLGLKQCTENLFEVFSKNYPVGSQVEAEIKDVTEFGLLVTLPYGIEFAVHKSELSWTLPSSEALSRYQVGQKIQLKVTKISCEEEFIGLSVKQVSSDASMERLQSIEKGQNIKSRVVRVSDSGIEVDIGDGVFSFIARAELAEDTQHKNPYSFKVGDVVDAKVTKVNPKTQEVLLSIRALDIEERSRVLSEYMGDKESTFSSALDRALEHKD</sequence>
<dbReference type="AlphaFoldDB" id="W6TD98"/>
<dbReference type="InterPro" id="IPR050437">
    <property type="entry name" value="Ribos_protein_bS1-like"/>
</dbReference>
<dbReference type="eggNOG" id="COG0539">
    <property type="taxonomic scope" value="Bacteria"/>
</dbReference>
<evidence type="ECO:0000313" key="8">
    <source>
        <dbReference type="EMBL" id="ETZ06958.1"/>
    </source>
</evidence>
<dbReference type="RefSeq" id="WP_021827029.1">
    <property type="nucleotide sequence ID" value="NZ_AWTR02000074.1"/>
</dbReference>
<dbReference type="OrthoDB" id="9804077at2"/>
<name>W6TD98_HOLOB</name>
<evidence type="ECO:0000256" key="2">
    <source>
        <dbReference type="ARBA" id="ARBA00022980"/>
    </source>
</evidence>
<dbReference type="EMBL" id="AWTR02000074">
    <property type="protein sequence ID" value="ETZ06958.1"/>
    <property type="molecule type" value="Genomic_DNA"/>
</dbReference>
<evidence type="ECO:0000256" key="3">
    <source>
        <dbReference type="ARBA" id="ARBA00023274"/>
    </source>
</evidence>
<dbReference type="PANTHER" id="PTHR10724:SF7">
    <property type="entry name" value="SMALL RIBOSOMAL SUBUNIT PROTEIN BS1C"/>
    <property type="match status" value="1"/>
</dbReference>
<keyword evidence="2 8" id="KW-0689">Ribosomal protein</keyword>
<dbReference type="STRING" id="1399147.P618_200856"/>
<dbReference type="InterPro" id="IPR003029">
    <property type="entry name" value="S1_domain"/>
</dbReference>
<feature type="domain" description="S1 motif" evidence="7">
    <location>
        <begin position="222"/>
        <end position="290"/>
    </location>
</feature>
<dbReference type="GO" id="GO:0003729">
    <property type="term" value="F:mRNA binding"/>
    <property type="evidence" value="ECO:0007669"/>
    <property type="project" value="UniProtKB-ARBA"/>
</dbReference>
<gene>
    <name evidence="8" type="ORF">P618_200856</name>
</gene>
<dbReference type="Proteomes" id="UP000019112">
    <property type="component" value="Unassembled WGS sequence"/>
</dbReference>
<comment type="function">
    <text evidence="4">Binds mRNA; thus facilitating recognition of the initiation point. It is needed to translate mRNA with a short Shine-Dalgarno (SD) purine-rich sequence.</text>
</comment>
<accession>W6TD98</accession>
<dbReference type="Pfam" id="PF00575">
    <property type="entry name" value="S1"/>
    <property type="match status" value="6"/>
</dbReference>
<dbReference type="Gene3D" id="2.40.50.140">
    <property type="entry name" value="Nucleic acid-binding proteins"/>
    <property type="match status" value="6"/>
</dbReference>
<evidence type="ECO:0000259" key="7">
    <source>
        <dbReference type="PROSITE" id="PS50126"/>
    </source>
</evidence>
<evidence type="ECO:0000256" key="5">
    <source>
        <dbReference type="ARBA" id="ARBA00035293"/>
    </source>
</evidence>